<accession>A0ABY3PM13</accession>
<dbReference type="SUPFAM" id="SSF55961">
    <property type="entry name" value="Bet v1-like"/>
    <property type="match status" value="1"/>
</dbReference>
<dbReference type="Gene3D" id="2.102.10.10">
    <property type="entry name" value="Rieske [2Fe-2S] iron-sulphur domain"/>
    <property type="match status" value="1"/>
</dbReference>
<dbReference type="Pfam" id="PF00355">
    <property type="entry name" value="Rieske"/>
    <property type="match status" value="1"/>
</dbReference>
<name>A0ABY3PM13_9CYAN</name>
<evidence type="ECO:0000259" key="5">
    <source>
        <dbReference type="PROSITE" id="PS51296"/>
    </source>
</evidence>
<dbReference type="SUPFAM" id="SSF50022">
    <property type="entry name" value="ISP domain"/>
    <property type="match status" value="1"/>
</dbReference>
<keyword evidence="2" id="KW-0479">Metal-binding</keyword>
<protein>
    <submittedName>
        <fullName evidence="6">Aromatic ring-hydroxylating dioxygenase subunit alpha</fullName>
    </submittedName>
</protein>
<evidence type="ECO:0000256" key="3">
    <source>
        <dbReference type="ARBA" id="ARBA00023004"/>
    </source>
</evidence>
<sequence length="346" mass="39968">MVRTLIDIRSLTIDPNCWYAVAQSAELKTEPRSITLWGEPIALFRGADGVAHAVEDRCPHRQVKLSHGRVVAGSLECTYHGWRFDGDGRCTHVPYREGSLPGCRLRTYPVREHDGFVWLFAGDPERAHAVEPLRLPEWDHLNYIATVAPIACAAHYSYLIENLMDMHHGHLHERFQAWGAAHLEKLEEHPGRIDALYEAQSYYRIDRIWSVAQLFVPALRRAHPEALAVSYVYPHWCARLGEDFRLYCLLCPEGERSTRAYLVHFTSLEAFPDLHKLPVPFRRFVKDRCFGSAQGMLAGLIRQDVQMIEEEQRAHDRAPHRRNWEVNRALAAVQRLWRQQKKADVS</sequence>
<keyword evidence="3" id="KW-0408">Iron</keyword>
<dbReference type="PANTHER" id="PTHR21266">
    <property type="entry name" value="IRON-SULFUR DOMAIN CONTAINING PROTEIN"/>
    <property type="match status" value="1"/>
</dbReference>
<dbReference type="InterPro" id="IPR036922">
    <property type="entry name" value="Rieske_2Fe-2S_sf"/>
</dbReference>
<dbReference type="RefSeq" id="WP_230841756.1">
    <property type="nucleotide sequence ID" value="NZ_CP063845.1"/>
</dbReference>
<dbReference type="InterPro" id="IPR017941">
    <property type="entry name" value="Rieske_2Fe-2S"/>
</dbReference>
<evidence type="ECO:0000313" key="6">
    <source>
        <dbReference type="EMBL" id="UFP94703.1"/>
    </source>
</evidence>
<dbReference type="PROSITE" id="PS51296">
    <property type="entry name" value="RIESKE"/>
    <property type="match status" value="1"/>
</dbReference>
<gene>
    <name evidence="6" type="ORF">ISF26_00130</name>
</gene>
<keyword evidence="6" id="KW-0560">Oxidoreductase</keyword>
<dbReference type="EMBL" id="CP063845">
    <property type="protein sequence ID" value="UFP94703.1"/>
    <property type="molecule type" value="Genomic_DNA"/>
</dbReference>
<keyword evidence="4" id="KW-0411">Iron-sulfur</keyword>
<dbReference type="PANTHER" id="PTHR21266:SF57">
    <property type="entry name" value="3-CHLOROBENZOATE-3,4-DIOXYGENASE"/>
    <property type="match status" value="1"/>
</dbReference>
<keyword evidence="7" id="KW-1185">Reference proteome</keyword>
<evidence type="ECO:0000256" key="1">
    <source>
        <dbReference type="ARBA" id="ARBA00022714"/>
    </source>
</evidence>
<proteinExistence type="predicted"/>
<organism evidence="6 7">
    <name type="scientific">Gloeobacter morelensis MG652769</name>
    <dbReference type="NCBI Taxonomy" id="2781736"/>
    <lineage>
        <taxon>Bacteria</taxon>
        <taxon>Bacillati</taxon>
        <taxon>Cyanobacteriota</taxon>
        <taxon>Cyanophyceae</taxon>
        <taxon>Gloeobacterales</taxon>
        <taxon>Gloeobacteraceae</taxon>
        <taxon>Gloeobacter</taxon>
        <taxon>Gloeobacter morelensis</taxon>
    </lineage>
</organism>
<dbReference type="InterPro" id="IPR050584">
    <property type="entry name" value="Cholesterol_7-desaturase"/>
</dbReference>
<reference evidence="6 7" key="1">
    <citation type="journal article" date="2021" name="Genome Biol. Evol.">
        <title>Complete Genome Sequencing of a Novel Gloeobacter Species from a Waterfall Cave in Mexico.</title>
        <authorList>
            <person name="Saw J.H."/>
            <person name="Cardona T."/>
            <person name="Montejano G."/>
        </authorList>
    </citation>
    <scope>NUCLEOTIDE SEQUENCE [LARGE SCALE GENOMIC DNA]</scope>
    <source>
        <strain evidence="6">MG652769</strain>
    </source>
</reference>
<dbReference type="GO" id="GO:0051213">
    <property type="term" value="F:dioxygenase activity"/>
    <property type="evidence" value="ECO:0007669"/>
    <property type="project" value="UniProtKB-KW"/>
</dbReference>
<evidence type="ECO:0000256" key="2">
    <source>
        <dbReference type="ARBA" id="ARBA00022723"/>
    </source>
</evidence>
<keyword evidence="1" id="KW-0001">2Fe-2S</keyword>
<feature type="domain" description="Rieske" evidence="5">
    <location>
        <begin position="18"/>
        <end position="119"/>
    </location>
</feature>
<keyword evidence="6" id="KW-0223">Dioxygenase</keyword>
<evidence type="ECO:0000256" key="4">
    <source>
        <dbReference type="ARBA" id="ARBA00023014"/>
    </source>
</evidence>
<evidence type="ECO:0000313" key="7">
    <source>
        <dbReference type="Proteomes" id="UP001054846"/>
    </source>
</evidence>
<dbReference type="Proteomes" id="UP001054846">
    <property type="component" value="Chromosome"/>
</dbReference>